<evidence type="ECO:0000256" key="1">
    <source>
        <dbReference type="SAM" id="MobiDB-lite"/>
    </source>
</evidence>
<dbReference type="EMBL" id="JAGMUV010000003">
    <property type="protein sequence ID" value="KAH7165950.1"/>
    <property type="molecule type" value="Genomic_DNA"/>
</dbReference>
<dbReference type="AlphaFoldDB" id="A0A9P9JJY6"/>
<reference evidence="2" key="1">
    <citation type="journal article" date="2021" name="Nat. Commun.">
        <title>Genetic determinants of endophytism in the Arabidopsis root mycobiome.</title>
        <authorList>
            <person name="Mesny F."/>
            <person name="Miyauchi S."/>
            <person name="Thiergart T."/>
            <person name="Pickel B."/>
            <person name="Atanasova L."/>
            <person name="Karlsson M."/>
            <person name="Huettel B."/>
            <person name="Barry K.W."/>
            <person name="Haridas S."/>
            <person name="Chen C."/>
            <person name="Bauer D."/>
            <person name="Andreopoulos W."/>
            <person name="Pangilinan J."/>
            <person name="LaButti K."/>
            <person name="Riley R."/>
            <person name="Lipzen A."/>
            <person name="Clum A."/>
            <person name="Drula E."/>
            <person name="Henrissat B."/>
            <person name="Kohler A."/>
            <person name="Grigoriev I.V."/>
            <person name="Martin F.M."/>
            <person name="Hacquard S."/>
        </authorList>
    </citation>
    <scope>NUCLEOTIDE SEQUENCE</scope>
    <source>
        <strain evidence="2">MPI-CAGE-AT-0147</strain>
    </source>
</reference>
<organism evidence="2 3">
    <name type="scientific">Dactylonectria macrodidyma</name>
    <dbReference type="NCBI Taxonomy" id="307937"/>
    <lineage>
        <taxon>Eukaryota</taxon>
        <taxon>Fungi</taxon>
        <taxon>Dikarya</taxon>
        <taxon>Ascomycota</taxon>
        <taxon>Pezizomycotina</taxon>
        <taxon>Sordariomycetes</taxon>
        <taxon>Hypocreomycetidae</taxon>
        <taxon>Hypocreales</taxon>
        <taxon>Nectriaceae</taxon>
        <taxon>Dactylonectria</taxon>
    </lineage>
</organism>
<feature type="compositionally biased region" description="Low complexity" evidence="1">
    <location>
        <begin position="51"/>
        <end position="62"/>
    </location>
</feature>
<dbReference type="Proteomes" id="UP000738349">
    <property type="component" value="Unassembled WGS sequence"/>
</dbReference>
<sequence length="237" mass="25389">MSIKSRHFSLSHTLPYCFFFFSRFHTTSSSLLPIPLPSIVTLFDSQKDLSTLPTPDTTPTTPRVRAAEATSSIPRRLRLGACSFPWIFGERDPDVVDTLVPFRQDTLTAAGGCTHTRIGTSFTAGIDAGTGTCPSAFDPPSPVISSTATNFATATAATLFPLFSLPAAPLDLNPIRPAPRTSKQGSHLFSLSTCSFNVLFRPRGPCCCHHGRVSSSSFNPLLSVCILKSTFSALACS</sequence>
<protein>
    <submittedName>
        <fullName evidence="2">Uncharacterized protein</fullName>
    </submittedName>
</protein>
<name>A0A9P9JJY6_9HYPO</name>
<accession>A0A9P9JJY6</accession>
<keyword evidence="3" id="KW-1185">Reference proteome</keyword>
<evidence type="ECO:0000313" key="3">
    <source>
        <dbReference type="Proteomes" id="UP000738349"/>
    </source>
</evidence>
<proteinExistence type="predicted"/>
<evidence type="ECO:0000313" key="2">
    <source>
        <dbReference type="EMBL" id="KAH7165950.1"/>
    </source>
</evidence>
<comment type="caution">
    <text evidence="2">The sequence shown here is derived from an EMBL/GenBank/DDBJ whole genome shotgun (WGS) entry which is preliminary data.</text>
</comment>
<feature type="region of interest" description="Disordered" evidence="1">
    <location>
        <begin position="50"/>
        <end position="69"/>
    </location>
</feature>
<gene>
    <name evidence="2" type="ORF">EDB81DRAFT_268272</name>
</gene>